<dbReference type="EMBL" id="CAUYUJ010017539">
    <property type="protein sequence ID" value="CAK0875651.1"/>
    <property type="molecule type" value="Genomic_DNA"/>
</dbReference>
<dbReference type="Proteomes" id="UP001189429">
    <property type="component" value="Unassembled WGS sequence"/>
</dbReference>
<feature type="compositionally biased region" description="Polar residues" evidence="1">
    <location>
        <begin position="19"/>
        <end position="29"/>
    </location>
</feature>
<name>A0ABN9VQK4_9DINO</name>
<accession>A0ABN9VQK4</accession>
<sequence length="248" mass="26298">MASHSEPAEKAAAAPEALQEQNGGENTTQPKEDAVVQEAADIGSGVTDALLEHSDTVQHQLYAQRGRVAMALARISASKSFSCHEEMERAHATVLLKMQIEELAAATDKAFPVLDYAMYQCDELGDFYSKWTHSGHGWGCDEVAKDGAPTMGGGAAAETVISIQPQRPPRRFPGPAVKGGTTHGVKIVKPPLQEQPPLQDMAQQPPPTQRPSSSDVRTYDQEAARAAGWGVGIGGPSTSTQNTEGVEA</sequence>
<gene>
    <name evidence="2" type="ORF">PCOR1329_LOCUS60267</name>
</gene>
<protein>
    <submittedName>
        <fullName evidence="2">Uncharacterized protein</fullName>
    </submittedName>
</protein>
<feature type="region of interest" description="Disordered" evidence="1">
    <location>
        <begin position="190"/>
        <end position="248"/>
    </location>
</feature>
<organism evidence="2 3">
    <name type="scientific">Prorocentrum cordatum</name>
    <dbReference type="NCBI Taxonomy" id="2364126"/>
    <lineage>
        <taxon>Eukaryota</taxon>
        <taxon>Sar</taxon>
        <taxon>Alveolata</taxon>
        <taxon>Dinophyceae</taxon>
        <taxon>Prorocentrales</taxon>
        <taxon>Prorocentraceae</taxon>
        <taxon>Prorocentrum</taxon>
    </lineage>
</organism>
<proteinExistence type="predicted"/>
<keyword evidence="3" id="KW-1185">Reference proteome</keyword>
<evidence type="ECO:0000313" key="2">
    <source>
        <dbReference type="EMBL" id="CAK0875651.1"/>
    </source>
</evidence>
<reference evidence="2" key="1">
    <citation type="submission" date="2023-10" db="EMBL/GenBank/DDBJ databases">
        <authorList>
            <person name="Chen Y."/>
            <person name="Shah S."/>
            <person name="Dougan E. K."/>
            <person name="Thang M."/>
            <person name="Chan C."/>
        </authorList>
    </citation>
    <scope>NUCLEOTIDE SEQUENCE [LARGE SCALE GENOMIC DNA]</scope>
</reference>
<evidence type="ECO:0000313" key="3">
    <source>
        <dbReference type="Proteomes" id="UP001189429"/>
    </source>
</evidence>
<feature type="compositionally biased region" description="Polar residues" evidence="1">
    <location>
        <begin position="236"/>
        <end position="248"/>
    </location>
</feature>
<feature type="region of interest" description="Disordered" evidence="1">
    <location>
        <begin position="1"/>
        <end position="32"/>
    </location>
</feature>
<evidence type="ECO:0000256" key="1">
    <source>
        <dbReference type="SAM" id="MobiDB-lite"/>
    </source>
</evidence>
<comment type="caution">
    <text evidence="2">The sequence shown here is derived from an EMBL/GenBank/DDBJ whole genome shotgun (WGS) entry which is preliminary data.</text>
</comment>